<dbReference type="EMBL" id="QCYH01000005">
    <property type="protein sequence ID" value="PVA10094.1"/>
    <property type="molecule type" value="Genomic_DNA"/>
</dbReference>
<reference evidence="1 2" key="1">
    <citation type="submission" date="2018-04" db="EMBL/GenBank/DDBJ databases">
        <title>Pelagivirga bohaiensis gen. nov., sp. nov., a bacterium isolated from the Bohai Sea.</title>
        <authorList>
            <person name="Ji X."/>
        </authorList>
    </citation>
    <scope>NUCLEOTIDE SEQUENCE [LARGE SCALE GENOMIC DNA]</scope>
    <source>
        <strain evidence="1 2">BH-SD19</strain>
    </source>
</reference>
<protein>
    <submittedName>
        <fullName evidence="1">Uncharacterized protein</fullName>
    </submittedName>
</protein>
<dbReference type="PROSITE" id="PS51257">
    <property type="entry name" value="PROKAR_LIPOPROTEIN"/>
    <property type="match status" value="1"/>
</dbReference>
<accession>A0A2T7G6M9</accession>
<dbReference type="AlphaFoldDB" id="A0A2T7G6M9"/>
<proteinExistence type="predicted"/>
<name>A0A2T7G6M9_9RHOB</name>
<evidence type="ECO:0000313" key="1">
    <source>
        <dbReference type="EMBL" id="PVA10094.1"/>
    </source>
</evidence>
<dbReference type="Proteomes" id="UP000244446">
    <property type="component" value="Unassembled WGS sequence"/>
</dbReference>
<sequence>MPKIGLGKEYLMNMSIGKAAIAIAAAWFACVAPALATEVANLKGLKPMAEPGLLPAGVTSVGMTQHGVAKRKVASVEGGVITYKDADGCTVIEDRKRGYFAPEVSGTNCGIAPYRIDVHSKQGNIWPLAVGNTESYSATFRAEQDFSASRACTVTKEVRIKTHTGLHDTFKVVCAGKWTVYTYYMSPKLGGLVKLVRAKGNKHSRTEPLTWEFTRLE</sequence>
<gene>
    <name evidence="1" type="ORF">DC366_10600</name>
</gene>
<evidence type="ECO:0000313" key="2">
    <source>
        <dbReference type="Proteomes" id="UP000244446"/>
    </source>
</evidence>
<keyword evidence="2" id="KW-1185">Reference proteome</keyword>
<comment type="caution">
    <text evidence="1">The sequence shown here is derived from an EMBL/GenBank/DDBJ whole genome shotgun (WGS) entry which is preliminary data.</text>
</comment>
<organism evidence="1 2">
    <name type="scientific">Pelagivirga sediminicola</name>
    <dbReference type="NCBI Taxonomy" id="2170575"/>
    <lineage>
        <taxon>Bacteria</taxon>
        <taxon>Pseudomonadati</taxon>
        <taxon>Pseudomonadota</taxon>
        <taxon>Alphaproteobacteria</taxon>
        <taxon>Rhodobacterales</taxon>
        <taxon>Paracoccaceae</taxon>
        <taxon>Pelagivirga</taxon>
    </lineage>
</organism>